<dbReference type="GO" id="GO:0005975">
    <property type="term" value="P:carbohydrate metabolic process"/>
    <property type="evidence" value="ECO:0007669"/>
    <property type="project" value="InterPro"/>
</dbReference>
<dbReference type="CDD" id="cd11339">
    <property type="entry name" value="AmyAc_bac_CMD_like_2"/>
    <property type="match status" value="1"/>
</dbReference>
<dbReference type="EMBL" id="CAEZZN010000024">
    <property type="protein sequence ID" value="CAB4767681.1"/>
    <property type="molecule type" value="Genomic_DNA"/>
</dbReference>
<protein>
    <submittedName>
        <fullName evidence="3">Unannotated protein</fullName>
    </submittedName>
</protein>
<evidence type="ECO:0000313" key="4">
    <source>
        <dbReference type="EMBL" id="CAB4808825.1"/>
    </source>
</evidence>
<accession>A0A6J6V6B3</accession>
<evidence type="ECO:0000313" key="6">
    <source>
        <dbReference type="EMBL" id="CAB4987787.1"/>
    </source>
</evidence>
<reference evidence="3" key="1">
    <citation type="submission" date="2020-05" db="EMBL/GenBank/DDBJ databases">
        <authorList>
            <person name="Chiriac C."/>
            <person name="Salcher M."/>
            <person name="Ghai R."/>
            <person name="Kavagutti S V."/>
        </authorList>
    </citation>
    <scope>NUCLEOTIDE SEQUENCE</scope>
</reference>
<dbReference type="PANTHER" id="PTHR10357">
    <property type="entry name" value="ALPHA-AMYLASE FAMILY MEMBER"/>
    <property type="match status" value="1"/>
</dbReference>
<dbReference type="EMBL" id="CAFBQD010000007">
    <property type="protein sequence ID" value="CAB5047351.1"/>
    <property type="molecule type" value="Genomic_DNA"/>
</dbReference>
<evidence type="ECO:0000313" key="8">
    <source>
        <dbReference type="EMBL" id="CAB5056067.1"/>
    </source>
</evidence>
<dbReference type="EMBL" id="CAEZYA010000006">
    <property type="protein sequence ID" value="CAB4698860.1"/>
    <property type="molecule type" value="Genomic_DNA"/>
</dbReference>
<dbReference type="Gene3D" id="3.20.20.80">
    <property type="entry name" value="Glycosidases"/>
    <property type="match status" value="2"/>
</dbReference>
<dbReference type="InterPro" id="IPR017853">
    <property type="entry name" value="GH"/>
</dbReference>
<dbReference type="SUPFAM" id="SSF51011">
    <property type="entry name" value="Glycosyl hydrolase domain"/>
    <property type="match status" value="1"/>
</dbReference>
<dbReference type="InterPro" id="IPR006047">
    <property type="entry name" value="GH13_cat_dom"/>
</dbReference>
<evidence type="ECO:0000313" key="3">
    <source>
        <dbReference type="EMBL" id="CAB4767681.1"/>
    </source>
</evidence>
<dbReference type="PANTHER" id="PTHR10357:SF209">
    <property type="entry name" value="PERIPLASMIC ALPHA-AMYLASE"/>
    <property type="match status" value="1"/>
</dbReference>
<evidence type="ECO:0000313" key="2">
    <source>
        <dbReference type="EMBL" id="CAB4698860.1"/>
    </source>
</evidence>
<proteinExistence type="predicted"/>
<feature type="domain" description="Glycosyl hydrolase family 13 catalytic" evidence="1">
    <location>
        <begin position="46"/>
        <end position="483"/>
    </location>
</feature>
<gene>
    <name evidence="2" type="ORF">UFOPK2627_00356</name>
    <name evidence="3" type="ORF">UFOPK2879_00809</name>
    <name evidence="4" type="ORF">UFOPK3078_00861</name>
    <name evidence="5" type="ORF">UFOPK3288_00873</name>
    <name evidence="6" type="ORF">UFOPK3990_00872</name>
    <name evidence="7" type="ORF">UFOPK4245_00501</name>
    <name evidence="8" type="ORF">UFOPK4337_00518</name>
</gene>
<organism evidence="3">
    <name type="scientific">freshwater metagenome</name>
    <dbReference type="NCBI Taxonomy" id="449393"/>
    <lineage>
        <taxon>unclassified sequences</taxon>
        <taxon>metagenomes</taxon>
        <taxon>ecological metagenomes</taxon>
    </lineage>
</organism>
<sequence length="701" mass="76098">MKKLSAALALSIAFSLIATSSGAAENLAALARPVARGPLAGDSVYFVMTDRFANGDTNNDGGGLTGGRLGGGDDPTDIGYYHGGDFKGLTNHLQYIKDLGFNSIWITPPVKNQYVQQGSAGYHGYWAVDFTTIDPHLGTEQDFKDFVAASHKLGMKVIVDIVVNHTADVVKYTIGSTSYREPSDFPYKNCAGKIFDPGKVAGLASFPKLCADKSFAYVPRTSSYDKNIKKPGFLNDLTNYHNRGDSIWSGSSVTQGDFVGLDDIFTEKPAVVKGMTDLWSSWITRFDIDGYRIDTAKHVNPEFWKAFLPKIIATAKAARKENFPIFGEVADADIPFLASFVTEQNFPGVLDFPFQAKVSRFAKAGGGASDVADLFNTDDFYTSPTTSAYSLATFLGNHDMGRIGHFIEILSGSDGQQILLERAKLANALLFTLRGGPVLYYGDEKGMTGNGGDQLARQDMFATQVEDWKSEVRIGGAPIGGASAFDVKNPLEENIAELQGLYKKYPALKSGTQQVRYGFGSVLAVSRFADNQEFLIAFNSNDEAQEATIPVSTKDSGWTAISGAAQVTARTSTIDLKLAPRSWVILKADSAFESTTPLAINLNAPKPDYRTPGWSAITAKVPGDDFVQVTFAVRQSGKVWKVLGTSDHRTTKDDYIAAGLHRVFIHNRLYKSGTTFDLVAIATNSKGEKLVSKVIKYTVKY</sequence>
<dbReference type="Pfam" id="PF00128">
    <property type="entry name" value="Alpha-amylase"/>
    <property type="match status" value="1"/>
</dbReference>
<dbReference type="SMART" id="SM00642">
    <property type="entry name" value="Aamy"/>
    <property type="match status" value="1"/>
</dbReference>
<dbReference type="EMBL" id="CAFBOQ010000024">
    <property type="protein sequence ID" value="CAB4987787.1"/>
    <property type="molecule type" value="Genomic_DNA"/>
</dbReference>
<dbReference type="EMBL" id="CAFAAU010000023">
    <property type="protein sequence ID" value="CAB4808825.1"/>
    <property type="molecule type" value="Genomic_DNA"/>
</dbReference>
<evidence type="ECO:0000259" key="1">
    <source>
        <dbReference type="SMART" id="SM00642"/>
    </source>
</evidence>
<dbReference type="SUPFAM" id="SSF51445">
    <property type="entry name" value="(Trans)glycosidases"/>
    <property type="match status" value="1"/>
</dbReference>
<dbReference type="EMBL" id="CAFBLC010000026">
    <property type="protein sequence ID" value="CAB4854643.1"/>
    <property type="molecule type" value="Genomic_DNA"/>
</dbReference>
<dbReference type="InterPro" id="IPR013780">
    <property type="entry name" value="Glyco_hydro_b"/>
</dbReference>
<dbReference type="Gene3D" id="2.60.40.1180">
    <property type="entry name" value="Golgi alpha-mannosidase II"/>
    <property type="match status" value="1"/>
</dbReference>
<dbReference type="AlphaFoldDB" id="A0A6J6V6B3"/>
<dbReference type="EMBL" id="CAFBQM010000014">
    <property type="protein sequence ID" value="CAB5056067.1"/>
    <property type="molecule type" value="Genomic_DNA"/>
</dbReference>
<name>A0A6J6V6B3_9ZZZZ</name>
<evidence type="ECO:0000313" key="7">
    <source>
        <dbReference type="EMBL" id="CAB5047351.1"/>
    </source>
</evidence>
<evidence type="ECO:0000313" key="5">
    <source>
        <dbReference type="EMBL" id="CAB4854643.1"/>
    </source>
</evidence>